<dbReference type="RefSeq" id="WP_209334048.1">
    <property type="nucleotide sequence ID" value="NZ_JAGIYY010000001.1"/>
</dbReference>
<name>A0A8J7UIY1_9HYPH</name>
<comment type="caution">
    <text evidence="1">The sequence shown here is derived from an EMBL/GenBank/DDBJ whole genome shotgun (WGS) entry which is preliminary data.</text>
</comment>
<dbReference type="AlphaFoldDB" id="A0A8J7UIY1"/>
<protein>
    <submittedName>
        <fullName evidence="1">Uncharacterized protein</fullName>
    </submittedName>
</protein>
<proteinExistence type="predicted"/>
<dbReference type="EMBL" id="JAGIYY010000001">
    <property type="protein sequence ID" value="MBP0438119.1"/>
    <property type="molecule type" value="Genomic_DNA"/>
</dbReference>
<keyword evidence="2" id="KW-1185">Reference proteome</keyword>
<organism evidence="1 2">
    <name type="scientific">Tianweitania sediminis</name>
    <dbReference type="NCBI Taxonomy" id="1502156"/>
    <lineage>
        <taxon>Bacteria</taxon>
        <taxon>Pseudomonadati</taxon>
        <taxon>Pseudomonadota</taxon>
        <taxon>Alphaproteobacteria</taxon>
        <taxon>Hyphomicrobiales</taxon>
        <taxon>Phyllobacteriaceae</taxon>
        <taxon>Tianweitania</taxon>
    </lineage>
</organism>
<gene>
    <name evidence="1" type="ORF">J5Y06_05630</name>
</gene>
<reference evidence="1" key="1">
    <citation type="submission" date="2021-03" db="EMBL/GenBank/DDBJ databases">
        <title>Genome sequencing and assembly of Tianweitania sediminis.</title>
        <authorList>
            <person name="Chhetri G."/>
        </authorList>
    </citation>
    <scope>NUCLEOTIDE SEQUENCE</scope>
    <source>
        <strain evidence="1">Z8</strain>
    </source>
</reference>
<sequence length="48" mass="4945">MNKQVNRSRSPVAQGGFAGLIPAEQAVICCGQPEIANTSLSRLALCSG</sequence>
<evidence type="ECO:0000313" key="2">
    <source>
        <dbReference type="Proteomes" id="UP000666240"/>
    </source>
</evidence>
<dbReference type="Proteomes" id="UP000666240">
    <property type="component" value="Unassembled WGS sequence"/>
</dbReference>
<accession>A0A8J7UIY1</accession>
<evidence type="ECO:0000313" key="1">
    <source>
        <dbReference type="EMBL" id="MBP0438119.1"/>
    </source>
</evidence>